<evidence type="ECO:0000256" key="3">
    <source>
        <dbReference type="ARBA" id="ARBA00007222"/>
    </source>
</evidence>
<feature type="transmembrane region" description="Helical" evidence="10">
    <location>
        <begin position="578"/>
        <end position="604"/>
    </location>
</feature>
<keyword evidence="4 10" id="KW-0328">Glycosyltransferase</keyword>
<evidence type="ECO:0000259" key="12">
    <source>
        <dbReference type="Pfam" id="PF16192"/>
    </source>
</evidence>
<feature type="transmembrane region" description="Helical" evidence="10">
    <location>
        <begin position="316"/>
        <end position="333"/>
    </location>
</feature>
<dbReference type="AlphaFoldDB" id="A0A1M6GXF5"/>
<gene>
    <name evidence="13" type="ORF">SAMN05444373_102725</name>
</gene>
<protein>
    <recommendedName>
        <fullName evidence="9 10">Polyprenol-phosphate-mannose--protein mannosyltransferase</fullName>
        <ecNumber evidence="10">2.4.1.-</ecNumber>
    </recommendedName>
</protein>
<feature type="transmembrane region" description="Helical" evidence="10">
    <location>
        <begin position="18"/>
        <end position="39"/>
    </location>
</feature>
<dbReference type="GO" id="GO:0005886">
    <property type="term" value="C:plasma membrane"/>
    <property type="evidence" value="ECO:0007669"/>
    <property type="project" value="UniProtKB-SubCell"/>
</dbReference>
<keyword evidence="8 10" id="KW-0472">Membrane</keyword>
<evidence type="ECO:0000256" key="4">
    <source>
        <dbReference type="ARBA" id="ARBA00022676"/>
    </source>
</evidence>
<comment type="pathway">
    <text evidence="2 10">Protein modification; protein glycosylation.</text>
</comment>
<reference evidence="13 14" key="1">
    <citation type="submission" date="2016-11" db="EMBL/GenBank/DDBJ databases">
        <authorList>
            <person name="Varghese N."/>
            <person name="Submissions S."/>
        </authorList>
    </citation>
    <scope>NUCLEOTIDE SEQUENCE [LARGE SCALE GENOMIC DNA]</scope>
    <source>
        <strain evidence="13 14">DSM 19027</strain>
    </source>
</reference>
<proteinExistence type="inferred from homology"/>
<dbReference type="Pfam" id="PF02366">
    <property type="entry name" value="PMT"/>
    <property type="match status" value="1"/>
</dbReference>
<feature type="domain" description="ArnT-like N-terminal" evidence="11">
    <location>
        <begin position="185"/>
        <end position="415"/>
    </location>
</feature>
<feature type="transmembrane region" description="Helical" evidence="10">
    <location>
        <begin position="391"/>
        <end position="416"/>
    </location>
</feature>
<name>A0A1M6GXF5_9FIRM</name>
<evidence type="ECO:0000256" key="1">
    <source>
        <dbReference type="ARBA" id="ARBA00004127"/>
    </source>
</evidence>
<dbReference type="Pfam" id="PF16192">
    <property type="entry name" value="PMT_4TMC"/>
    <property type="match status" value="1"/>
</dbReference>
<feature type="transmembrane region" description="Helical" evidence="10">
    <location>
        <begin position="521"/>
        <end position="538"/>
    </location>
</feature>
<dbReference type="RefSeq" id="WP_188118444.1">
    <property type="nucleotide sequence ID" value="NZ_FQZP01000027.1"/>
</dbReference>
<dbReference type="InterPro" id="IPR032421">
    <property type="entry name" value="PMT_4TMC"/>
</dbReference>
<evidence type="ECO:0000259" key="11">
    <source>
        <dbReference type="Pfam" id="PF02366"/>
    </source>
</evidence>
<comment type="similarity">
    <text evidence="3 10">Belongs to the glycosyltransferase 39 family.</text>
</comment>
<keyword evidence="7 10" id="KW-1133">Transmembrane helix</keyword>
<comment type="subcellular location">
    <subcellularLocation>
        <location evidence="10">Cell membrane</location>
    </subcellularLocation>
    <subcellularLocation>
        <location evidence="1">Endomembrane system</location>
        <topology evidence="1">Multi-pass membrane protein</topology>
    </subcellularLocation>
</comment>
<feature type="transmembrane region" description="Helical" evidence="10">
    <location>
        <begin position="288"/>
        <end position="304"/>
    </location>
</feature>
<organism evidence="13 14">
    <name type="scientific">Thermoclostridium caenicola</name>
    <dbReference type="NCBI Taxonomy" id="659425"/>
    <lineage>
        <taxon>Bacteria</taxon>
        <taxon>Bacillati</taxon>
        <taxon>Bacillota</taxon>
        <taxon>Clostridia</taxon>
        <taxon>Eubacteriales</taxon>
        <taxon>Oscillospiraceae</taxon>
        <taxon>Thermoclostridium</taxon>
    </lineage>
</organism>
<keyword evidence="6 10" id="KW-0812">Transmembrane</keyword>
<keyword evidence="5 10" id="KW-0808">Transferase</keyword>
<evidence type="ECO:0000313" key="14">
    <source>
        <dbReference type="Proteomes" id="UP000324781"/>
    </source>
</evidence>
<feature type="transmembrane region" description="Helical" evidence="10">
    <location>
        <begin position="544"/>
        <end position="566"/>
    </location>
</feature>
<evidence type="ECO:0000256" key="6">
    <source>
        <dbReference type="ARBA" id="ARBA00022692"/>
    </source>
</evidence>
<evidence type="ECO:0000256" key="10">
    <source>
        <dbReference type="RuleBase" id="RU367007"/>
    </source>
</evidence>
<dbReference type="InterPro" id="IPR003342">
    <property type="entry name" value="ArnT-like_N"/>
</dbReference>
<accession>A0A1M6GXF5</accession>
<keyword evidence="10" id="KW-1003">Cell membrane</keyword>
<dbReference type="PANTHER" id="PTHR10050">
    <property type="entry name" value="DOLICHYL-PHOSPHATE-MANNOSE--PROTEIN MANNOSYLTRANSFERASE"/>
    <property type="match status" value="1"/>
</dbReference>
<feature type="domain" description="Protein O-mannosyl-transferase C-terminal four TM" evidence="12">
    <location>
        <begin position="432"/>
        <end position="614"/>
    </location>
</feature>
<feature type="transmembrane region" description="Helical" evidence="10">
    <location>
        <begin position="339"/>
        <end position="357"/>
    </location>
</feature>
<evidence type="ECO:0000256" key="9">
    <source>
        <dbReference type="ARBA" id="ARBA00093617"/>
    </source>
</evidence>
<dbReference type="InterPro" id="IPR027005">
    <property type="entry name" value="PMT-like"/>
</dbReference>
<dbReference type="EC" id="2.4.1.-" evidence="10"/>
<keyword evidence="14" id="KW-1185">Reference proteome</keyword>
<comment type="function">
    <text evidence="10">Protein O-mannosyltransferase that catalyzes the transfer of a single mannose residue from a polyprenol phospho-mannosyl lipidic donor to the hydroxyl group of selected serine and threonine residues in acceptor proteins.</text>
</comment>
<dbReference type="GO" id="GO:0004169">
    <property type="term" value="F:dolichyl-phosphate-mannose-protein mannosyltransferase activity"/>
    <property type="evidence" value="ECO:0007669"/>
    <property type="project" value="UniProtKB-UniRule"/>
</dbReference>
<evidence type="ECO:0000256" key="2">
    <source>
        <dbReference type="ARBA" id="ARBA00004922"/>
    </source>
</evidence>
<evidence type="ECO:0000256" key="5">
    <source>
        <dbReference type="ARBA" id="ARBA00022679"/>
    </source>
</evidence>
<evidence type="ECO:0000256" key="7">
    <source>
        <dbReference type="ARBA" id="ARBA00022989"/>
    </source>
</evidence>
<feature type="transmembrane region" description="Helical" evidence="10">
    <location>
        <begin position="488"/>
        <end position="509"/>
    </location>
</feature>
<dbReference type="UniPathway" id="UPA00378"/>
<feature type="transmembrane region" description="Helical" evidence="10">
    <location>
        <begin position="264"/>
        <end position="282"/>
    </location>
</feature>
<dbReference type="EMBL" id="FQZP01000027">
    <property type="protein sequence ID" value="SHJ14668.1"/>
    <property type="molecule type" value="Genomic_DNA"/>
</dbReference>
<sequence length="616" mass="72452">MPNHAGCETGKRMNKRDWALVAAMTLIYLIMALINLGSFEAPQTGWEPEHLYESFVVDFGREVEIDKIMLFGGLGHAWGCFGSLQIKAWDGTDFVPYTFVDMKSIFRWHYSTDKVKTSKLLIINEYLRSDDEDDRNRYFRAEYRELAFFSGSELIKDFTITDVNSEKDVSLLFDEQELVPDRPSYLNGTYFDEIYFPRTALEQIEQRSILYENTHPPLGKTLLSVGIRIFGMNPFGWRIMGTLFGVFMLPLMYIWSKRLFKDSFWAFFCTWLLMFDFMHFAQTRLATIDSYTCFFVMATYWCMLEYYDSRAYEKGFFRSLVPLLFSGIFLGLGGATKWVGLYGAFGLAVLFFMSRIFEYMDYNRWLDKAVEQNQISSNDQPKLRRSYILKYWMGTCLFCVLFFIIIPAAIYTLSFIPIQNHNDDRNLVVEVIDSVKSMYNYHKGVVEPHPYSSHWYEWPLMLRPIYYYAGQLLPEGLGSSIAAFGNPMVWWTGFIAFWVLLWLVVSRRFGKTLGTTETRNAWFPVIGYLSLYLPWAVAPRKLTFIYHYFSCVPFLILMLAMVLRYLERTNLIKRRFVSILMISVLVLFVLYYPVLSGLIVPRWYLNALRILPRWAW</sequence>
<feature type="transmembrane region" description="Helical" evidence="10">
    <location>
        <begin position="235"/>
        <end position="255"/>
    </location>
</feature>
<dbReference type="Proteomes" id="UP000324781">
    <property type="component" value="Unassembled WGS sequence"/>
</dbReference>
<evidence type="ECO:0000256" key="8">
    <source>
        <dbReference type="ARBA" id="ARBA00023136"/>
    </source>
</evidence>
<evidence type="ECO:0000313" key="13">
    <source>
        <dbReference type="EMBL" id="SHJ14668.1"/>
    </source>
</evidence>
<dbReference type="GO" id="GO:0012505">
    <property type="term" value="C:endomembrane system"/>
    <property type="evidence" value="ECO:0007669"/>
    <property type="project" value="UniProtKB-SubCell"/>
</dbReference>